<evidence type="ECO:0000256" key="2">
    <source>
        <dbReference type="ARBA" id="ARBA00023125"/>
    </source>
</evidence>
<evidence type="ECO:0000256" key="3">
    <source>
        <dbReference type="ARBA" id="ARBA00023172"/>
    </source>
</evidence>
<reference evidence="7 8" key="1">
    <citation type="submission" date="2014-04" db="EMBL/GenBank/DDBJ databases">
        <title>Draft genome sequence of Bacillus azotoformans MEV2011, a (co-) denitrifying strain unable to grow in the presence of oxygen.</title>
        <authorList>
            <person name="Nielsen M."/>
            <person name="Schreiber L."/>
            <person name="Finster K."/>
            <person name="Schramm A."/>
        </authorList>
    </citation>
    <scope>NUCLEOTIDE SEQUENCE [LARGE SCALE GENOMIC DNA]</scope>
    <source>
        <strain evidence="7 8">MEV2011</strain>
    </source>
</reference>
<keyword evidence="1" id="KW-0229">DNA integration</keyword>
<dbReference type="InterPro" id="IPR002104">
    <property type="entry name" value="Integrase_catalytic"/>
</dbReference>
<dbReference type="InterPro" id="IPR010998">
    <property type="entry name" value="Integrase_recombinase_N"/>
</dbReference>
<evidence type="ECO:0000259" key="5">
    <source>
        <dbReference type="PROSITE" id="PS51898"/>
    </source>
</evidence>
<sequence length="409" mass="47187">MLDQNNSLYQIMSDAATEMKRLGYTENSLKHYWDVWKRYLKYTVVNDIDRTDMDSFLKEKYSYDRGSDVLTTRNQRTAVRALNVLEYFAEYGKIYIRFPLKSPLDTDNPFRKESSTFLSNLKENGYSKATMHTHERVIIRFLHFLKDEGLASIAEFNEKHISDFILEITGHRGKVSYETGSLRKFFRYLYQEGQTAKDYSLFIPACNRLKSREHLPTVWKEDDINRILHSIDTGNPVGKRDFAMILLAVRLGLRGSDIKNLCFSDINWEAETITITQVKTKEPVVLPLIESIGMALVDYLKYSRPISDQPYIFLALRAPYNPLSSENHLHQVLNKYISRSGVIITADKSHGMHSMRHTLASGLLKQGTPLPVISGILGHRDSNTTAEYLRVDIEQLRSCTLGLEVEEHE</sequence>
<dbReference type="Gene3D" id="1.10.150.130">
    <property type="match status" value="1"/>
</dbReference>
<name>A0A072NNW6_SCHAZ</name>
<keyword evidence="3" id="KW-0233">DNA recombination</keyword>
<feature type="domain" description="Core-binding (CB)" evidence="6">
    <location>
        <begin position="105"/>
        <end position="190"/>
    </location>
</feature>
<dbReference type="InterPro" id="IPR013762">
    <property type="entry name" value="Integrase-like_cat_sf"/>
</dbReference>
<dbReference type="PANTHER" id="PTHR30349:SF81">
    <property type="entry name" value="TYROSINE RECOMBINASE XERC"/>
    <property type="match status" value="1"/>
</dbReference>
<proteinExistence type="predicted"/>
<dbReference type="GO" id="GO:0006310">
    <property type="term" value="P:DNA recombination"/>
    <property type="evidence" value="ECO:0007669"/>
    <property type="project" value="UniProtKB-KW"/>
</dbReference>
<feature type="domain" description="Tyr recombinase" evidence="5">
    <location>
        <begin position="214"/>
        <end position="401"/>
    </location>
</feature>
<dbReference type="Proteomes" id="UP000027936">
    <property type="component" value="Unassembled WGS sequence"/>
</dbReference>
<dbReference type="GO" id="GO:0003677">
    <property type="term" value="F:DNA binding"/>
    <property type="evidence" value="ECO:0007669"/>
    <property type="project" value="UniProtKB-UniRule"/>
</dbReference>
<evidence type="ECO:0000259" key="6">
    <source>
        <dbReference type="PROSITE" id="PS51900"/>
    </source>
</evidence>
<dbReference type="PANTHER" id="PTHR30349">
    <property type="entry name" value="PHAGE INTEGRASE-RELATED"/>
    <property type="match status" value="1"/>
</dbReference>
<gene>
    <name evidence="7" type="ORF">M670_01500</name>
</gene>
<dbReference type="InterPro" id="IPR011010">
    <property type="entry name" value="DNA_brk_join_enz"/>
</dbReference>
<dbReference type="Gene3D" id="1.10.443.10">
    <property type="entry name" value="Intergrase catalytic core"/>
    <property type="match status" value="1"/>
</dbReference>
<dbReference type="CDD" id="cd01188">
    <property type="entry name" value="INT_RitA_C_like"/>
    <property type="match status" value="1"/>
</dbReference>
<dbReference type="Pfam" id="PF00589">
    <property type="entry name" value="Phage_integrase"/>
    <property type="match status" value="1"/>
</dbReference>
<evidence type="ECO:0000256" key="1">
    <source>
        <dbReference type="ARBA" id="ARBA00022908"/>
    </source>
</evidence>
<evidence type="ECO:0000313" key="8">
    <source>
        <dbReference type="Proteomes" id="UP000027936"/>
    </source>
</evidence>
<dbReference type="InterPro" id="IPR004107">
    <property type="entry name" value="Integrase_SAM-like_N"/>
</dbReference>
<evidence type="ECO:0000256" key="4">
    <source>
        <dbReference type="PROSITE-ProRule" id="PRU01248"/>
    </source>
</evidence>
<dbReference type="EMBL" id="JJRY01000004">
    <property type="protein sequence ID" value="KEF39111.1"/>
    <property type="molecule type" value="Genomic_DNA"/>
</dbReference>
<protein>
    <submittedName>
        <fullName evidence="7">Site-specific recombinase XerD</fullName>
    </submittedName>
</protein>
<keyword evidence="2 4" id="KW-0238">DNA-binding</keyword>
<organism evidence="7 8">
    <name type="scientific">Schinkia azotoformans MEV2011</name>
    <dbReference type="NCBI Taxonomy" id="1348973"/>
    <lineage>
        <taxon>Bacteria</taxon>
        <taxon>Bacillati</taxon>
        <taxon>Bacillota</taxon>
        <taxon>Bacilli</taxon>
        <taxon>Bacillales</taxon>
        <taxon>Bacillaceae</taxon>
        <taxon>Calidifontibacillus/Schinkia group</taxon>
        <taxon>Schinkia</taxon>
    </lineage>
</organism>
<dbReference type="InterPro" id="IPR044068">
    <property type="entry name" value="CB"/>
</dbReference>
<dbReference type="RefSeq" id="WP_035194537.1">
    <property type="nucleotide sequence ID" value="NZ_JJRY01000004.1"/>
</dbReference>
<dbReference type="GO" id="GO:0015074">
    <property type="term" value="P:DNA integration"/>
    <property type="evidence" value="ECO:0007669"/>
    <property type="project" value="UniProtKB-KW"/>
</dbReference>
<accession>A0A072NNW6</accession>
<dbReference type="PROSITE" id="PS51898">
    <property type="entry name" value="TYR_RECOMBINASE"/>
    <property type="match status" value="1"/>
</dbReference>
<dbReference type="InterPro" id="IPR050090">
    <property type="entry name" value="Tyrosine_recombinase_XerCD"/>
</dbReference>
<dbReference type="SUPFAM" id="SSF56349">
    <property type="entry name" value="DNA breaking-rejoining enzymes"/>
    <property type="match status" value="1"/>
</dbReference>
<evidence type="ECO:0000313" key="7">
    <source>
        <dbReference type="EMBL" id="KEF39111.1"/>
    </source>
</evidence>
<dbReference type="OrthoDB" id="283809at2"/>
<dbReference type="PATRIC" id="fig|1348973.3.peg.1465"/>
<dbReference type="Pfam" id="PF02899">
    <property type="entry name" value="Phage_int_SAM_1"/>
    <property type="match status" value="1"/>
</dbReference>
<comment type="caution">
    <text evidence="7">The sequence shown here is derived from an EMBL/GenBank/DDBJ whole genome shotgun (WGS) entry which is preliminary data.</text>
</comment>
<dbReference type="PROSITE" id="PS51900">
    <property type="entry name" value="CB"/>
    <property type="match status" value="1"/>
</dbReference>
<dbReference type="AlphaFoldDB" id="A0A072NNW6"/>